<dbReference type="AlphaFoldDB" id="A0A917XK55"/>
<evidence type="ECO:0000313" key="1">
    <source>
        <dbReference type="EMBL" id="GGN30872.1"/>
    </source>
</evidence>
<protein>
    <submittedName>
        <fullName evidence="1">Uncharacterized protein</fullName>
    </submittedName>
</protein>
<dbReference type="Proteomes" id="UP000653411">
    <property type="component" value="Unassembled WGS sequence"/>
</dbReference>
<comment type="caution">
    <text evidence="1">The sequence shown here is derived from an EMBL/GenBank/DDBJ whole genome shotgun (WGS) entry which is preliminary data.</text>
</comment>
<accession>A0A917XK55</accession>
<proteinExistence type="predicted"/>
<dbReference type="EMBL" id="BMML01000019">
    <property type="protein sequence ID" value="GGN30872.1"/>
    <property type="molecule type" value="Genomic_DNA"/>
</dbReference>
<name>A0A917XK55_9ACTN</name>
<gene>
    <name evidence="1" type="ORF">GCM10011578_068340</name>
</gene>
<reference evidence="1" key="1">
    <citation type="journal article" date="2014" name="Int. J. Syst. Evol. Microbiol.">
        <title>Complete genome sequence of Corynebacterium casei LMG S-19264T (=DSM 44701T), isolated from a smear-ripened cheese.</title>
        <authorList>
            <consortium name="US DOE Joint Genome Institute (JGI-PGF)"/>
            <person name="Walter F."/>
            <person name="Albersmeier A."/>
            <person name="Kalinowski J."/>
            <person name="Ruckert C."/>
        </authorList>
    </citation>
    <scope>NUCLEOTIDE SEQUENCE</scope>
    <source>
        <strain evidence="1">CGMCC 4.7110</strain>
    </source>
</reference>
<organism evidence="1 2">
    <name type="scientific">Streptomyces fuscichromogenes</name>
    <dbReference type="NCBI Taxonomy" id="1324013"/>
    <lineage>
        <taxon>Bacteria</taxon>
        <taxon>Bacillati</taxon>
        <taxon>Actinomycetota</taxon>
        <taxon>Actinomycetes</taxon>
        <taxon>Kitasatosporales</taxon>
        <taxon>Streptomycetaceae</taxon>
        <taxon>Streptomyces</taxon>
    </lineage>
</organism>
<evidence type="ECO:0000313" key="2">
    <source>
        <dbReference type="Proteomes" id="UP000653411"/>
    </source>
</evidence>
<keyword evidence="2" id="KW-1185">Reference proteome</keyword>
<reference evidence="1" key="2">
    <citation type="submission" date="2020-09" db="EMBL/GenBank/DDBJ databases">
        <authorList>
            <person name="Sun Q."/>
            <person name="Zhou Y."/>
        </authorList>
    </citation>
    <scope>NUCLEOTIDE SEQUENCE</scope>
    <source>
        <strain evidence="1">CGMCC 4.7110</strain>
    </source>
</reference>
<sequence length="158" mass="16857">MGVASGLVIAENYSFSLVDIAAPSQGNPTDRQPVPGSLVTLGTGSVLATFASAVETHEPYVDLECWPAEPPYGPGDDPWEVNARETLVVPAGRLTVISGVSGQEAAFKLTIPPGPYQMAVWCRGRADARAARGSYLYGVEHWLVRLWPPTGHRTDPIS</sequence>